<keyword evidence="4 10" id="KW-0813">Transport</keyword>
<evidence type="ECO:0000256" key="8">
    <source>
        <dbReference type="ARBA" id="ARBA00023034"/>
    </source>
</evidence>
<keyword evidence="5 11" id="KW-0812">Transmembrane</keyword>
<evidence type="ECO:0000256" key="4">
    <source>
        <dbReference type="ARBA" id="ARBA00022448"/>
    </source>
</evidence>
<dbReference type="GO" id="GO:0000139">
    <property type="term" value="C:Golgi membrane"/>
    <property type="evidence" value="ECO:0007669"/>
    <property type="project" value="UniProtKB-SubCell"/>
</dbReference>
<gene>
    <name evidence="13" type="primary">LOC108676713</name>
</gene>
<evidence type="ECO:0000256" key="10">
    <source>
        <dbReference type="PIRNR" id="PIRNR027109"/>
    </source>
</evidence>
<dbReference type="AlphaFoldDB" id="A0A8B7P2T3"/>
<dbReference type="GO" id="GO:0031201">
    <property type="term" value="C:SNARE complex"/>
    <property type="evidence" value="ECO:0007669"/>
    <property type="project" value="TreeGrafter"/>
</dbReference>
<dbReference type="GeneID" id="108676713"/>
<comment type="similarity">
    <text evidence="2 10">Belongs to the GOSR1 family.</text>
</comment>
<evidence type="ECO:0000256" key="7">
    <source>
        <dbReference type="ARBA" id="ARBA00022989"/>
    </source>
</evidence>
<dbReference type="GO" id="GO:0005484">
    <property type="term" value="F:SNAP receptor activity"/>
    <property type="evidence" value="ECO:0007669"/>
    <property type="project" value="TreeGrafter"/>
</dbReference>
<dbReference type="OrthoDB" id="422156at2759"/>
<dbReference type="RefSeq" id="XP_018020332.1">
    <property type="nucleotide sequence ID" value="XM_018164843.2"/>
</dbReference>
<evidence type="ECO:0000313" key="12">
    <source>
        <dbReference type="Proteomes" id="UP000694843"/>
    </source>
</evidence>
<reference evidence="13" key="1">
    <citation type="submission" date="2025-08" db="UniProtKB">
        <authorList>
            <consortium name="RefSeq"/>
        </authorList>
    </citation>
    <scope>IDENTIFICATION</scope>
    <source>
        <tissue evidence="13">Whole organism</tissue>
    </source>
</reference>
<dbReference type="GO" id="GO:0048219">
    <property type="term" value="P:inter-Golgi cisterna vesicle-mediated transport"/>
    <property type="evidence" value="ECO:0007669"/>
    <property type="project" value="TreeGrafter"/>
</dbReference>
<dbReference type="Proteomes" id="UP000694843">
    <property type="component" value="Unplaced"/>
</dbReference>
<keyword evidence="10" id="KW-0931">ER-Golgi transport</keyword>
<evidence type="ECO:0000313" key="13">
    <source>
        <dbReference type="RefSeq" id="XP_018020332.1"/>
    </source>
</evidence>
<keyword evidence="6 10" id="KW-0653">Protein transport</keyword>
<evidence type="ECO:0000256" key="2">
    <source>
        <dbReference type="ARBA" id="ARBA00008473"/>
    </source>
</evidence>
<dbReference type="Pfam" id="PF12352">
    <property type="entry name" value="V-SNARE_C"/>
    <property type="match status" value="1"/>
</dbReference>
<dbReference type="OMA" id="EILRDYC"/>
<keyword evidence="13" id="KW-0675">Receptor</keyword>
<comment type="subunit">
    <text evidence="10">Component of several multiprotein Golgi SNARE complexes.</text>
</comment>
<dbReference type="PANTHER" id="PTHR21094">
    <property type="entry name" value="GOS-28 SNARE- RELATED"/>
    <property type="match status" value="1"/>
</dbReference>
<dbReference type="GO" id="GO:0006906">
    <property type="term" value="P:vesicle fusion"/>
    <property type="evidence" value="ECO:0007669"/>
    <property type="project" value="TreeGrafter"/>
</dbReference>
<keyword evidence="12" id="KW-1185">Reference proteome</keyword>
<dbReference type="PANTHER" id="PTHR21094:SF2">
    <property type="entry name" value="GOLGI SNAP RECEPTOR COMPLEX MEMBER 1"/>
    <property type="match status" value="1"/>
</dbReference>
<protein>
    <recommendedName>
        <fullName evidence="3 10">Golgi SNAP receptor complex member 1</fullName>
    </recommendedName>
</protein>
<dbReference type="KEGG" id="hazt:108676713"/>
<evidence type="ECO:0000256" key="11">
    <source>
        <dbReference type="SAM" id="Phobius"/>
    </source>
</evidence>
<keyword evidence="7 11" id="KW-1133">Transmembrane helix</keyword>
<evidence type="ECO:0000256" key="5">
    <source>
        <dbReference type="ARBA" id="ARBA00022692"/>
    </source>
</evidence>
<dbReference type="GO" id="GO:0005801">
    <property type="term" value="C:cis-Golgi network"/>
    <property type="evidence" value="ECO:0007669"/>
    <property type="project" value="InterPro"/>
</dbReference>
<comment type="function">
    <text evidence="10">Involved in transport from the ER to the Golgi apparatus as well as in intra-Golgi transport. It belongs to a super-family of proteins called t-SNAREs or soluble NSF (N-ethylmaleimide-sensitive factor) attachment protein receptor.</text>
</comment>
<sequence length="244" mass="27839">MSTISDVRCVVDAEKVDNMSFEELRRRARLLEGDIDAKLVVFSKLASTYGSQSSSSSADTTPLLTSDDQYEILSGELSQLLSALADINERLSVGSYGSAVAHLHTVQRHRDILQDYRNEFQRTSSTIRTRRERDQLLSSGGARKNGSLAGLSRRDLYLKENEHLSNSERMVDEQISIAVETRDHMKNQREAFKLIQTKVNDLSNRFPMLNTLMSKINLRKRRDSIILGLVIGLCLTFMLWWMFF</sequence>
<organism evidence="12 13">
    <name type="scientific">Hyalella azteca</name>
    <name type="common">Amphipod</name>
    <dbReference type="NCBI Taxonomy" id="294128"/>
    <lineage>
        <taxon>Eukaryota</taxon>
        <taxon>Metazoa</taxon>
        <taxon>Ecdysozoa</taxon>
        <taxon>Arthropoda</taxon>
        <taxon>Crustacea</taxon>
        <taxon>Multicrustacea</taxon>
        <taxon>Malacostraca</taxon>
        <taxon>Eumalacostraca</taxon>
        <taxon>Peracarida</taxon>
        <taxon>Amphipoda</taxon>
        <taxon>Senticaudata</taxon>
        <taxon>Talitrida</taxon>
        <taxon>Talitroidea</taxon>
        <taxon>Hyalellidae</taxon>
        <taxon>Hyalella</taxon>
    </lineage>
</organism>
<dbReference type="GO" id="GO:0005797">
    <property type="term" value="C:Golgi medial cisterna"/>
    <property type="evidence" value="ECO:0007669"/>
    <property type="project" value="TreeGrafter"/>
</dbReference>
<dbReference type="InterPro" id="IPR023601">
    <property type="entry name" value="Golgi_SNAP_su1"/>
</dbReference>
<evidence type="ECO:0000256" key="6">
    <source>
        <dbReference type="ARBA" id="ARBA00022927"/>
    </source>
</evidence>
<name>A0A8B7P2T3_HYAAZ</name>
<dbReference type="CTD" id="248102"/>
<dbReference type="CDD" id="cd15864">
    <property type="entry name" value="SNARE_GS28"/>
    <property type="match status" value="1"/>
</dbReference>
<keyword evidence="9 10" id="KW-0472">Membrane</keyword>
<accession>A0A8B7P2T3</accession>
<proteinExistence type="inferred from homology"/>
<evidence type="ECO:0000256" key="1">
    <source>
        <dbReference type="ARBA" id="ARBA00004409"/>
    </source>
</evidence>
<comment type="subcellular location">
    <subcellularLocation>
        <location evidence="1">Golgi apparatus membrane</location>
        <topology evidence="1">Single-pass type IV membrane protein</topology>
    </subcellularLocation>
</comment>
<dbReference type="PIRSF" id="PIRSF027109">
    <property type="entry name" value="Golgi_SNARE"/>
    <property type="match status" value="1"/>
</dbReference>
<dbReference type="GO" id="GO:0006888">
    <property type="term" value="P:endoplasmic reticulum to Golgi vesicle-mediated transport"/>
    <property type="evidence" value="ECO:0007669"/>
    <property type="project" value="InterPro"/>
</dbReference>
<keyword evidence="8 10" id="KW-0333">Golgi apparatus</keyword>
<evidence type="ECO:0000256" key="9">
    <source>
        <dbReference type="ARBA" id="ARBA00023136"/>
    </source>
</evidence>
<feature type="transmembrane region" description="Helical" evidence="11">
    <location>
        <begin position="225"/>
        <end position="243"/>
    </location>
</feature>
<evidence type="ECO:0000256" key="3">
    <source>
        <dbReference type="ARBA" id="ARBA00015612"/>
    </source>
</evidence>
<dbReference type="GO" id="GO:0015031">
    <property type="term" value="P:protein transport"/>
    <property type="evidence" value="ECO:0007669"/>
    <property type="project" value="UniProtKB-KW"/>
</dbReference>